<dbReference type="Pfam" id="PF02395">
    <property type="entry name" value="Peptidase_S6"/>
    <property type="match status" value="1"/>
</dbReference>
<keyword evidence="13 17" id="KW-0472">Membrane</keyword>
<dbReference type="PROSITE" id="PS51691">
    <property type="entry name" value="PEPTIDASE_S6"/>
    <property type="match status" value="1"/>
</dbReference>
<keyword evidence="14" id="KW-0865">Zymogen</keyword>
<dbReference type="InterPro" id="IPR011050">
    <property type="entry name" value="Pectin_lyase_fold/virulence"/>
</dbReference>
<feature type="transmembrane region" description="Helical" evidence="17">
    <location>
        <begin position="46"/>
        <end position="67"/>
    </location>
</feature>
<evidence type="ECO:0000256" key="13">
    <source>
        <dbReference type="ARBA" id="ARBA00023136"/>
    </source>
</evidence>
<dbReference type="GO" id="GO:0004252">
    <property type="term" value="F:serine-type endopeptidase activity"/>
    <property type="evidence" value="ECO:0007669"/>
    <property type="project" value="InterPro"/>
</dbReference>
<dbReference type="InterPro" id="IPR030396">
    <property type="entry name" value="Peptidase_S6_dom"/>
</dbReference>
<comment type="subcellular location">
    <subcellularLocation>
        <location evidence="3">Cell outer membrane</location>
        <topology evidence="3">Multi-pass membrane protein</topology>
    </subcellularLocation>
    <subcellularLocation>
        <location evidence="1">Cell surface</location>
    </subcellularLocation>
    <subcellularLocation>
        <location evidence="2">Periplasm</location>
    </subcellularLocation>
    <subcellularLocation>
        <location evidence="4">Secreted</location>
    </subcellularLocation>
</comment>
<evidence type="ECO:0000256" key="12">
    <source>
        <dbReference type="ARBA" id="ARBA00022825"/>
    </source>
</evidence>
<dbReference type="GO" id="GO:0042597">
    <property type="term" value="C:periplasmic space"/>
    <property type="evidence" value="ECO:0007669"/>
    <property type="project" value="UniProtKB-SubCell"/>
</dbReference>
<feature type="domain" description="Autotransporter" evidence="18">
    <location>
        <begin position="1509"/>
        <end position="1775"/>
    </location>
</feature>
<dbReference type="GO" id="GO:0009279">
    <property type="term" value="C:cell outer membrane"/>
    <property type="evidence" value="ECO:0007669"/>
    <property type="project" value="UniProtKB-SubCell"/>
</dbReference>
<dbReference type="NCBIfam" id="TIGR01414">
    <property type="entry name" value="autotrans_barl"/>
    <property type="match status" value="1"/>
</dbReference>
<dbReference type="Gene3D" id="2.160.20.20">
    <property type="match status" value="2"/>
</dbReference>
<evidence type="ECO:0000256" key="10">
    <source>
        <dbReference type="ARBA" id="ARBA00022764"/>
    </source>
</evidence>
<evidence type="ECO:0000313" key="21">
    <source>
        <dbReference type="Proteomes" id="UP000004853"/>
    </source>
</evidence>
<dbReference type="SUPFAM" id="SSF51126">
    <property type="entry name" value="Pectin lyase-like"/>
    <property type="match status" value="2"/>
</dbReference>
<dbReference type="GO" id="GO:0009986">
    <property type="term" value="C:cell surface"/>
    <property type="evidence" value="ECO:0007669"/>
    <property type="project" value="UniProtKB-SubCell"/>
</dbReference>
<keyword evidence="8 17" id="KW-0812">Transmembrane</keyword>
<evidence type="ECO:0000259" key="18">
    <source>
        <dbReference type="PROSITE" id="PS51208"/>
    </source>
</evidence>
<keyword evidence="11" id="KW-0378">Hydrolase</keyword>
<evidence type="ECO:0000256" key="9">
    <source>
        <dbReference type="ARBA" id="ARBA00022729"/>
    </source>
</evidence>
<evidence type="ECO:0000256" key="3">
    <source>
        <dbReference type="ARBA" id="ARBA00004571"/>
    </source>
</evidence>
<keyword evidence="12" id="KW-0720">Serine protease</keyword>
<evidence type="ECO:0000256" key="16">
    <source>
        <dbReference type="SAM" id="MobiDB-lite"/>
    </source>
</evidence>
<dbReference type="InterPro" id="IPR005546">
    <property type="entry name" value="Autotransporte_beta"/>
</dbReference>
<dbReference type="RefSeq" id="WP_006395291.1">
    <property type="nucleotide sequence ID" value="NZ_GL982453.1"/>
</dbReference>
<proteinExistence type="predicted"/>
<keyword evidence="7" id="KW-0645">Protease</keyword>
<comment type="caution">
    <text evidence="20">The sequence shown here is derived from an EMBL/GenBank/DDBJ whole genome shotgun (WGS) entry which is preliminary data.</text>
</comment>
<dbReference type="PATRIC" id="fig|1003200.3.peg.5263"/>
<protein>
    <recommendedName>
        <fullName evidence="22">Autotransporter outer membrane beta-barrel domain-containing protein</fullName>
    </recommendedName>
</protein>
<dbReference type="Gene3D" id="2.40.10.120">
    <property type="match status" value="1"/>
</dbReference>
<dbReference type="InterPro" id="IPR036709">
    <property type="entry name" value="Autotransporte_beta_dom_sf"/>
</dbReference>
<name>F7T8M6_9BURK</name>
<dbReference type="InterPro" id="IPR006315">
    <property type="entry name" value="OM_autotransptr_brl_dom"/>
</dbReference>
<keyword evidence="6" id="KW-0964">Secreted</keyword>
<dbReference type="InterPro" id="IPR012332">
    <property type="entry name" value="Autotransporter_pectin_lyase_C"/>
</dbReference>
<dbReference type="SUPFAM" id="SSF103515">
    <property type="entry name" value="Autotransporter"/>
    <property type="match status" value="1"/>
</dbReference>
<dbReference type="Pfam" id="PF24078">
    <property type="entry name" value="Beta-sol_PIC_HAP1_IgA0_2nd"/>
    <property type="match status" value="1"/>
</dbReference>
<dbReference type="PROSITE" id="PS51208">
    <property type="entry name" value="AUTOTRANSPORTER"/>
    <property type="match status" value="1"/>
</dbReference>
<dbReference type="EMBL" id="AFRQ01000124">
    <property type="protein sequence ID" value="EGP43338.1"/>
    <property type="molecule type" value="Genomic_DNA"/>
</dbReference>
<dbReference type="eggNOG" id="COG3087">
    <property type="taxonomic scope" value="Bacteria"/>
</dbReference>
<evidence type="ECO:0000313" key="20">
    <source>
        <dbReference type="EMBL" id="EGP43338.1"/>
    </source>
</evidence>
<evidence type="ECO:0000256" key="15">
    <source>
        <dbReference type="ARBA" id="ARBA00023237"/>
    </source>
</evidence>
<evidence type="ECO:0000256" key="17">
    <source>
        <dbReference type="SAM" id="Phobius"/>
    </source>
</evidence>
<evidence type="ECO:0000256" key="1">
    <source>
        <dbReference type="ARBA" id="ARBA00004241"/>
    </source>
</evidence>
<dbReference type="HOGENOM" id="CLU_000723_2_0_4"/>
<keyword evidence="10" id="KW-0574">Periplasm</keyword>
<dbReference type="GO" id="GO:0005576">
    <property type="term" value="C:extracellular region"/>
    <property type="evidence" value="ECO:0007669"/>
    <property type="project" value="UniProtKB-SubCell"/>
</dbReference>
<gene>
    <name evidence="20" type="ORF">AXXA_26600</name>
</gene>
<evidence type="ECO:0000256" key="11">
    <source>
        <dbReference type="ARBA" id="ARBA00022801"/>
    </source>
</evidence>
<evidence type="ECO:0000256" key="2">
    <source>
        <dbReference type="ARBA" id="ARBA00004418"/>
    </source>
</evidence>
<keyword evidence="5" id="KW-1134">Transmembrane beta strand</keyword>
<evidence type="ECO:0000256" key="7">
    <source>
        <dbReference type="ARBA" id="ARBA00022670"/>
    </source>
</evidence>
<keyword evidence="15" id="KW-0998">Cell outer membrane</keyword>
<evidence type="ECO:0000256" key="5">
    <source>
        <dbReference type="ARBA" id="ARBA00022452"/>
    </source>
</evidence>
<reference evidence="20 21" key="1">
    <citation type="submission" date="2011-06" db="EMBL/GenBank/DDBJ databases">
        <authorList>
            <person name="Bador J."/>
            <person name="Amoureux L."/>
            <person name="Neuwirth C."/>
        </authorList>
    </citation>
    <scope>NUCLEOTIDE SEQUENCE [LARGE SCALE GENOMIC DNA]</scope>
    <source>
        <strain evidence="20 21">AXX-A</strain>
    </source>
</reference>
<feature type="domain" description="Peptidase S6" evidence="19">
    <location>
        <begin position="65"/>
        <end position="337"/>
    </location>
</feature>
<evidence type="ECO:0008006" key="22">
    <source>
        <dbReference type="Google" id="ProtNLM"/>
    </source>
</evidence>
<keyword evidence="17" id="KW-1133">Transmembrane helix</keyword>
<dbReference type="eggNOG" id="COG3210">
    <property type="taxonomic scope" value="Bacteria"/>
</dbReference>
<dbReference type="InterPro" id="IPR057393">
    <property type="entry name" value="PIC_HAP1_IgA0_b-sol2"/>
</dbReference>
<evidence type="ECO:0000256" key="8">
    <source>
        <dbReference type="ARBA" id="ARBA00022692"/>
    </source>
</evidence>
<keyword evidence="9" id="KW-0732">Signal</keyword>
<sequence>MNKIHSLKYNHQNQLVAVSEVCGGRKRGSATGSTRRARAKGSRARLATALHLFAASLFPGAACASYVSINIPYQTYRDFAENKGAFQPGALGVAIHNKSGQLRGRLSNTIPFIDFSSVSDDKAIETLIAPQYAAGVAHNGRHDSTRFADVTYFQIRRDVHPGYDPTLTHEYDFDINRMNKLVTDVAPVATSALPKASTPSPAAGGPDLWTEADKARFPLFYRMGMGHQFVGDHPEKGHDFRQTSLEIGLHEVDNAYQWATGGTVTPTWSNDTFVIAAADNGLLPTYAQDGDSGSPLFAWDAKQRQWVLAGTTSHLTILPGNPGYTYWSHIFHDYVTAVFDKDNDPDVTFAAGKEPLLWSFDSARGTGSLTQGDRTFAMHGYRKTPGLAAGGSGGLDFAGLDAGKNLSFHAEPGAGNGEITLQDSVHQGAGALTFHDSVTVAPATDQTWLGAGIDVRENASVTWRVNGVAGDNLHKIGPGSLIIAGKGINPGGLKVGEGKVILLQRPDDAGKIRAFDSITLSSGRPEVVLGDARQVDPDRIQWGTRGGILDINGNDVAFNQLTANAKDHGATIANNAAAKATVTVNLSPVAPPKVTDWQRMPFKPGAGIRGNLYKTGLSFFVLKQNNFATVPAYASTTGDDYWEYVGQNLSYALEKANERKQEYFPAQTEFIFAGTLKDNIDVDIVNQANTVFIANGDIAISTNAVAARQGELVFQGHPVIHATNTPDIAQKLLDLGDDSVKTQSVSFDQPDWESRQFSLGTLALTDSTFRLARNATLQGDIDARRARVILGSPLLYIDKNDGGRLAQEPERGVSIATADAGKSRYQGKITLKENSTLEIRELFEGAIDASDSAITVLSNQAALTGHSRFAGSALTMEHGAHLEASGGWYDDGTVTVADGAALTLSGAPAGPAHYFTPAITLQGDNANLHLAPGSHSFSDLSSTTASRITLGPSSATTDAPDTSVYAGSVNAAQASMRMHDKAHWIVTGDSTLKQLQASKALLSFDDMDRTRNEFLARAQSASAPAVNSTLAAAIQPAYTLTADTVAASDSAFAFRVDPHGGDHDRLTVTTALSGSGNTLRVAGFGDRPATATPRARETLLLDAPASAPTDLFQLEPASTDAAAADGNPWLGGLAVSHDAGQRQWWFISMRNDAPWQLTQDRQFDALHLPTGGRVELSQPQADWTPRTLQTDTLTASGVHFSLTARPQTGESDSIRIATLAQGGDNSLDLTLLVRNPVPDSGNGSLLLASAPLTTADGYFKAGSITQGLTVYVPNVEIVSTGAQKEWQLAYRKVGGDVIAPPAPPADSGDAAVDTTPPMVDTTPPVVDTTPPVVDTTPPVVDTTPPVVDTTPPVVDTTPPVVDTTPPVVDTTPSVVDTTPPVVDTTPPTADATPPVVDTTPPTADATPPAADTTPPVVAPLPGAAQPGTGGPSLFTPFALKLSELDALQSREQIADRLTQAGIAADDGAIRQVKQLRQQIIRTSALASLPRVSFVLETNQLNKRLGDVRQLNEDAGLWIKTSRGRADYQQIRLKHTTVQFGLDRKQGRQLYGIMGSYTQGSGQGEGQLSERHTTGGIGLYYALIHEEGPFVDVIAKYLKTNQNYHLPSHLNIAAQGARSTSLLASVQAGWRQNLFNDRAFIEPSVEVVAGSTSGYTLHGGRNSVDVRINASKPVYAKIGAAIGLNLQSDEQHAVAVSAGLFRLQNLRRGGSVDILNNSSPGDMLRNPVADDSRYLVNLSLNARLSANWRLYSQVESSFAGTLKHDYNGQIGVRYQF</sequence>
<organism evidence="20 21">
    <name type="scientific">Achromobacter insuavis AXX-A</name>
    <dbReference type="NCBI Taxonomy" id="1003200"/>
    <lineage>
        <taxon>Bacteria</taxon>
        <taxon>Pseudomonadati</taxon>
        <taxon>Pseudomonadota</taxon>
        <taxon>Betaproteobacteria</taxon>
        <taxon>Burkholderiales</taxon>
        <taxon>Alcaligenaceae</taxon>
        <taxon>Achromobacter</taxon>
    </lineage>
</organism>
<dbReference type="GO" id="GO:0006508">
    <property type="term" value="P:proteolysis"/>
    <property type="evidence" value="ECO:0007669"/>
    <property type="project" value="UniProtKB-KW"/>
</dbReference>
<dbReference type="PRINTS" id="PR00921">
    <property type="entry name" value="IGASERPTASE"/>
</dbReference>
<evidence type="ECO:0000259" key="19">
    <source>
        <dbReference type="PROSITE" id="PS51691"/>
    </source>
</evidence>
<evidence type="ECO:0000256" key="4">
    <source>
        <dbReference type="ARBA" id="ARBA00004613"/>
    </source>
</evidence>
<dbReference type="Proteomes" id="UP000004853">
    <property type="component" value="Unassembled WGS sequence"/>
</dbReference>
<evidence type="ECO:0000256" key="14">
    <source>
        <dbReference type="ARBA" id="ARBA00023145"/>
    </source>
</evidence>
<evidence type="ECO:0000256" key="6">
    <source>
        <dbReference type="ARBA" id="ARBA00022525"/>
    </source>
</evidence>
<dbReference type="Gene3D" id="2.40.128.130">
    <property type="entry name" value="Autotransporter beta-domain"/>
    <property type="match status" value="1"/>
</dbReference>
<accession>F7T8M6</accession>
<dbReference type="SMART" id="SM00869">
    <property type="entry name" value="Autotransporter"/>
    <property type="match status" value="1"/>
</dbReference>
<dbReference type="eggNOG" id="COG3468">
    <property type="taxonomic scope" value="Bacteria"/>
</dbReference>
<feature type="region of interest" description="Disordered" evidence="16">
    <location>
        <begin position="1321"/>
        <end position="1411"/>
    </location>
</feature>
<dbReference type="InterPro" id="IPR000710">
    <property type="entry name" value="Peptidase_S6"/>
</dbReference>